<evidence type="ECO:0000256" key="1">
    <source>
        <dbReference type="SAM" id="Phobius"/>
    </source>
</evidence>
<dbReference type="AlphaFoldDB" id="A0A8H7SQC7"/>
<sequence>AKIVKDILILIQLLEFTQWSTLQQNVDAPLTVEVFNGVFFSFITAFIIYCIVSIVGMVAIVLQHRKLVRIYHIVNWFFVLLLFTTTIAFWSYFKTKQNAYVNDCQDIYNIRNNATSNPIYTSIQIPGKQIVAGGSDKSECMQFIKTLVIASGVCVFLFDFLQVNNNYYYHYFDINIFFFSFLQIKLYWARSIGKYAITLKKHYQHQRLQVNDDDLLSVRSD</sequence>
<feature type="transmembrane region" description="Helical" evidence="1">
    <location>
        <begin position="38"/>
        <end position="62"/>
    </location>
</feature>
<keyword evidence="1" id="KW-0812">Transmembrane</keyword>
<reference evidence="2" key="1">
    <citation type="submission" date="2021-01" db="EMBL/GenBank/DDBJ databases">
        <title>Metabolic potential, ecology and presence of endohyphal bacteria is reflected in genomic diversity of Mucoromycotina.</title>
        <authorList>
            <person name="Muszewska A."/>
            <person name="Okrasinska A."/>
            <person name="Steczkiewicz K."/>
            <person name="Drgas O."/>
            <person name="Orlowska M."/>
            <person name="Perlinska-Lenart U."/>
            <person name="Aleksandrzak-Piekarczyk T."/>
            <person name="Szatraj K."/>
            <person name="Zielenkiewicz U."/>
            <person name="Pilsyk S."/>
            <person name="Malc E."/>
            <person name="Mieczkowski P."/>
            <person name="Kruszewska J.S."/>
            <person name="Biernat P."/>
            <person name="Pawlowska J."/>
        </authorList>
    </citation>
    <scope>NUCLEOTIDE SEQUENCE</scope>
    <source>
        <strain evidence="2">WA0000018081</strain>
    </source>
</reference>
<protein>
    <submittedName>
        <fullName evidence="2">Uncharacterized protein</fullName>
    </submittedName>
</protein>
<feature type="transmembrane region" description="Helical" evidence="1">
    <location>
        <begin position="74"/>
        <end position="93"/>
    </location>
</feature>
<comment type="caution">
    <text evidence="2">The sequence shown here is derived from an EMBL/GenBank/DDBJ whole genome shotgun (WGS) entry which is preliminary data.</text>
</comment>
<feature type="transmembrane region" description="Helical" evidence="1">
    <location>
        <begin position="168"/>
        <end position="188"/>
    </location>
</feature>
<gene>
    <name evidence="2" type="ORF">INT48_000547</name>
</gene>
<proteinExistence type="predicted"/>
<accession>A0A8H7SQC7</accession>
<evidence type="ECO:0000313" key="2">
    <source>
        <dbReference type="EMBL" id="KAG2234884.1"/>
    </source>
</evidence>
<keyword evidence="3" id="KW-1185">Reference proteome</keyword>
<evidence type="ECO:0000313" key="3">
    <source>
        <dbReference type="Proteomes" id="UP000613177"/>
    </source>
</evidence>
<dbReference type="EMBL" id="JAEPRE010000044">
    <property type="protein sequence ID" value="KAG2234884.1"/>
    <property type="molecule type" value="Genomic_DNA"/>
</dbReference>
<keyword evidence="1" id="KW-1133">Transmembrane helix</keyword>
<name>A0A8H7SQC7_9FUNG</name>
<dbReference type="Proteomes" id="UP000613177">
    <property type="component" value="Unassembled WGS sequence"/>
</dbReference>
<feature type="non-terminal residue" evidence="2">
    <location>
        <position position="1"/>
    </location>
</feature>
<keyword evidence="1" id="KW-0472">Membrane</keyword>
<organism evidence="2 3">
    <name type="scientific">Thamnidium elegans</name>
    <dbReference type="NCBI Taxonomy" id="101142"/>
    <lineage>
        <taxon>Eukaryota</taxon>
        <taxon>Fungi</taxon>
        <taxon>Fungi incertae sedis</taxon>
        <taxon>Mucoromycota</taxon>
        <taxon>Mucoromycotina</taxon>
        <taxon>Mucoromycetes</taxon>
        <taxon>Mucorales</taxon>
        <taxon>Mucorineae</taxon>
        <taxon>Mucoraceae</taxon>
        <taxon>Thamnidium</taxon>
    </lineage>
</organism>